<evidence type="ECO:0000313" key="1">
    <source>
        <dbReference type="EMBL" id="THU94375.1"/>
    </source>
</evidence>
<name>A0A4V4HFB6_DENBC</name>
<dbReference type="OrthoDB" id="2976077at2759"/>
<protein>
    <submittedName>
        <fullName evidence="1">Uncharacterized protein</fullName>
    </submittedName>
</protein>
<dbReference type="AlphaFoldDB" id="A0A4V4HFB6"/>
<organism evidence="1 2">
    <name type="scientific">Dendrothele bispora (strain CBS 962.96)</name>
    <dbReference type="NCBI Taxonomy" id="1314807"/>
    <lineage>
        <taxon>Eukaryota</taxon>
        <taxon>Fungi</taxon>
        <taxon>Dikarya</taxon>
        <taxon>Basidiomycota</taxon>
        <taxon>Agaricomycotina</taxon>
        <taxon>Agaricomycetes</taxon>
        <taxon>Agaricomycetidae</taxon>
        <taxon>Agaricales</taxon>
        <taxon>Agaricales incertae sedis</taxon>
        <taxon>Dendrothele</taxon>
    </lineage>
</organism>
<keyword evidence="2" id="KW-1185">Reference proteome</keyword>
<reference evidence="1 2" key="1">
    <citation type="journal article" date="2019" name="Nat. Ecol. Evol.">
        <title>Megaphylogeny resolves global patterns of mushroom evolution.</title>
        <authorList>
            <person name="Varga T."/>
            <person name="Krizsan K."/>
            <person name="Foldi C."/>
            <person name="Dima B."/>
            <person name="Sanchez-Garcia M."/>
            <person name="Sanchez-Ramirez S."/>
            <person name="Szollosi G.J."/>
            <person name="Szarkandi J.G."/>
            <person name="Papp V."/>
            <person name="Albert L."/>
            <person name="Andreopoulos W."/>
            <person name="Angelini C."/>
            <person name="Antonin V."/>
            <person name="Barry K.W."/>
            <person name="Bougher N.L."/>
            <person name="Buchanan P."/>
            <person name="Buyck B."/>
            <person name="Bense V."/>
            <person name="Catcheside P."/>
            <person name="Chovatia M."/>
            <person name="Cooper J."/>
            <person name="Damon W."/>
            <person name="Desjardin D."/>
            <person name="Finy P."/>
            <person name="Geml J."/>
            <person name="Haridas S."/>
            <person name="Hughes K."/>
            <person name="Justo A."/>
            <person name="Karasinski D."/>
            <person name="Kautmanova I."/>
            <person name="Kiss B."/>
            <person name="Kocsube S."/>
            <person name="Kotiranta H."/>
            <person name="LaButti K.M."/>
            <person name="Lechner B.E."/>
            <person name="Liimatainen K."/>
            <person name="Lipzen A."/>
            <person name="Lukacs Z."/>
            <person name="Mihaltcheva S."/>
            <person name="Morgado L.N."/>
            <person name="Niskanen T."/>
            <person name="Noordeloos M.E."/>
            <person name="Ohm R.A."/>
            <person name="Ortiz-Santana B."/>
            <person name="Ovrebo C."/>
            <person name="Racz N."/>
            <person name="Riley R."/>
            <person name="Savchenko A."/>
            <person name="Shiryaev A."/>
            <person name="Soop K."/>
            <person name="Spirin V."/>
            <person name="Szebenyi C."/>
            <person name="Tomsovsky M."/>
            <person name="Tulloss R.E."/>
            <person name="Uehling J."/>
            <person name="Grigoriev I.V."/>
            <person name="Vagvolgyi C."/>
            <person name="Papp T."/>
            <person name="Martin F.M."/>
            <person name="Miettinen O."/>
            <person name="Hibbett D.S."/>
            <person name="Nagy L.G."/>
        </authorList>
    </citation>
    <scope>NUCLEOTIDE SEQUENCE [LARGE SCALE GENOMIC DNA]</scope>
    <source>
        <strain evidence="1 2">CBS 962.96</strain>
    </source>
</reference>
<evidence type="ECO:0000313" key="2">
    <source>
        <dbReference type="Proteomes" id="UP000297245"/>
    </source>
</evidence>
<accession>A0A4V4HFB6</accession>
<dbReference type="EMBL" id="ML179226">
    <property type="protein sequence ID" value="THU94375.1"/>
    <property type="molecule type" value="Genomic_DNA"/>
</dbReference>
<dbReference type="Proteomes" id="UP000297245">
    <property type="component" value="Unassembled WGS sequence"/>
</dbReference>
<sequence>MFDYADGVQRSPVVGLPRPVDVLMDATETVAIGAVALAILCLQSLNSLSALHLVAPLQSVYTWTILAGRLGWIRCGTSGSYNLRMIRFVTCKNTLINLTFVRSKSALEFVPRGPETALVNFVCPSGVFCGYPSLTFNKVTFALQDNQNGFRNRTSDVSLNRDRGQTIDRSHYVGRTGGVSKQHVPRFFSLLTETNAVVVGALPLTMLGLLSWDPSKELVVYCPIQEKRKWVRRFGWRLYAEKKGSDSENGIDCMQQFLSTSGNTINMVYVRGPRVLDVLARAPETALSTCLTGSTLVVAYPLMTLNRQTFTVVMTGGGHVVGGECLDDFVPVALADRMPRGYVGVRSWGDELCMRFEYGMSWPADLSPLIAGFTWDLSAT</sequence>
<proteinExistence type="predicted"/>
<gene>
    <name evidence="1" type="ORF">K435DRAFT_798995</name>
</gene>